<protein>
    <recommendedName>
        <fullName evidence="3">Transposase Tc1-like domain-containing protein</fullName>
    </recommendedName>
</protein>
<accession>A0A8K9VEE9</accession>
<dbReference type="InterPro" id="IPR036388">
    <property type="entry name" value="WH-like_DNA-bd_sf"/>
</dbReference>
<reference evidence="1" key="2">
    <citation type="submission" date="2025-08" db="UniProtKB">
        <authorList>
            <consortium name="Ensembl"/>
        </authorList>
    </citation>
    <scope>IDENTIFICATION</scope>
</reference>
<dbReference type="SUPFAM" id="SSF46689">
    <property type="entry name" value="Homeodomain-like"/>
    <property type="match status" value="1"/>
</dbReference>
<dbReference type="GeneTree" id="ENSGT01140000283006"/>
<dbReference type="Proteomes" id="UP000694395">
    <property type="component" value="Chromosome 11"/>
</dbReference>
<reference evidence="1" key="1">
    <citation type="submission" date="2020-07" db="EMBL/GenBank/DDBJ databases">
        <title>A long reads based de novo assembly of the rainbow trout Arlee double haploid line genome.</title>
        <authorList>
            <person name="Gao G."/>
            <person name="Palti Y."/>
        </authorList>
    </citation>
    <scope>NUCLEOTIDE SEQUENCE [LARGE SCALE GENOMIC DNA]</scope>
</reference>
<evidence type="ECO:0000313" key="1">
    <source>
        <dbReference type="Ensembl" id="ENSOMYP00000120278.1"/>
    </source>
</evidence>
<dbReference type="Ensembl" id="ENSOMYT00000131218.1">
    <property type="protein sequence ID" value="ENSOMYP00000120278.1"/>
    <property type="gene ID" value="ENSOMYG00000071290.1"/>
</dbReference>
<proteinExistence type="predicted"/>
<organism evidence="1 2">
    <name type="scientific">Oncorhynchus mykiss</name>
    <name type="common">Rainbow trout</name>
    <name type="synonym">Salmo gairdneri</name>
    <dbReference type="NCBI Taxonomy" id="8022"/>
    <lineage>
        <taxon>Eukaryota</taxon>
        <taxon>Metazoa</taxon>
        <taxon>Chordata</taxon>
        <taxon>Craniata</taxon>
        <taxon>Vertebrata</taxon>
        <taxon>Euteleostomi</taxon>
        <taxon>Actinopterygii</taxon>
        <taxon>Neopterygii</taxon>
        <taxon>Teleostei</taxon>
        <taxon>Protacanthopterygii</taxon>
        <taxon>Salmoniformes</taxon>
        <taxon>Salmonidae</taxon>
        <taxon>Salmoninae</taxon>
        <taxon>Oncorhynchus</taxon>
    </lineage>
</organism>
<sequence length="156" mass="17735">LRLSDFQRGTVIGCHLSMKSVCQISALLELPRSTVSTVIMKWKRLGAAMAQLRSGRPHKFTEQNRIARKNSLSSVATLTTEFQMASGRTVRWALHEMGFHGRAATHKPKMTMRNTKRRLERCKTRRHWTPEQWKLVAVPPKDINDIGKEGGLSADQ</sequence>
<evidence type="ECO:0000313" key="2">
    <source>
        <dbReference type="Proteomes" id="UP000694395"/>
    </source>
</evidence>
<reference evidence="1" key="3">
    <citation type="submission" date="2025-09" db="UniProtKB">
        <authorList>
            <consortium name="Ensembl"/>
        </authorList>
    </citation>
    <scope>IDENTIFICATION</scope>
</reference>
<evidence type="ECO:0008006" key="3">
    <source>
        <dbReference type="Google" id="ProtNLM"/>
    </source>
</evidence>
<dbReference type="InterPro" id="IPR009057">
    <property type="entry name" value="Homeodomain-like_sf"/>
</dbReference>
<name>A0A8K9VEE9_ONCMY</name>
<keyword evidence="2" id="KW-1185">Reference proteome</keyword>
<dbReference type="Gene3D" id="1.10.10.10">
    <property type="entry name" value="Winged helix-like DNA-binding domain superfamily/Winged helix DNA-binding domain"/>
    <property type="match status" value="1"/>
</dbReference>
<dbReference type="AlphaFoldDB" id="A0A8K9VEE9"/>